<proteinExistence type="inferred from homology"/>
<evidence type="ECO:0000256" key="2">
    <source>
        <dbReference type="ARBA" id="ARBA00012150"/>
    </source>
</evidence>
<dbReference type="PROSITE" id="PS00151">
    <property type="entry name" value="ACYLPHOSPHATASE_2"/>
    <property type="match status" value="1"/>
</dbReference>
<dbReference type="InterPro" id="IPR020456">
    <property type="entry name" value="Acylphosphatase"/>
</dbReference>
<dbReference type="OrthoDB" id="9808093at2"/>
<reference evidence="8 9" key="1">
    <citation type="submission" date="2016-02" db="EMBL/GenBank/DDBJ databases">
        <title>Genome sequence of Tissierella creatinophila DSM 6911.</title>
        <authorList>
            <person name="Poehlein A."/>
            <person name="Daniel R."/>
        </authorList>
    </citation>
    <scope>NUCLEOTIDE SEQUENCE [LARGE SCALE GENOMIC DNA]</scope>
    <source>
        <strain evidence="8 9">DSM 6911</strain>
    </source>
</reference>
<comment type="catalytic activity">
    <reaction evidence="4 5">
        <text>an acyl phosphate + H2O = a carboxylate + phosphate + H(+)</text>
        <dbReference type="Rhea" id="RHEA:14965"/>
        <dbReference type="ChEBI" id="CHEBI:15377"/>
        <dbReference type="ChEBI" id="CHEBI:15378"/>
        <dbReference type="ChEBI" id="CHEBI:29067"/>
        <dbReference type="ChEBI" id="CHEBI:43474"/>
        <dbReference type="ChEBI" id="CHEBI:59918"/>
        <dbReference type="EC" id="3.6.1.7"/>
    </reaction>
</comment>
<accession>A0A1U7M8M6</accession>
<dbReference type="PROSITE" id="PS51160">
    <property type="entry name" value="ACYLPHOSPHATASE_3"/>
    <property type="match status" value="1"/>
</dbReference>
<dbReference type="GO" id="GO:0003998">
    <property type="term" value="F:acylphosphatase activity"/>
    <property type="evidence" value="ECO:0007669"/>
    <property type="project" value="UniProtKB-EC"/>
</dbReference>
<evidence type="ECO:0000256" key="1">
    <source>
        <dbReference type="ARBA" id="ARBA00005614"/>
    </source>
</evidence>
<keyword evidence="5 8" id="KW-0378">Hydrolase</keyword>
<dbReference type="RefSeq" id="WP_075724457.1">
    <property type="nucleotide sequence ID" value="NZ_LTDM01000004.1"/>
</dbReference>
<dbReference type="Pfam" id="PF00708">
    <property type="entry name" value="Acylphosphatase"/>
    <property type="match status" value="1"/>
</dbReference>
<feature type="active site" evidence="5">
    <location>
        <position position="18"/>
    </location>
</feature>
<dbReference type="InterPro" id="IPR036046">
    <property type="entry name" value="Acylphosphatase-like_dom_sf"/>
</dbReference>
<keyword evidence="9" id="KW-1185">Reference proteome</keyword>
<evidence type="ECO:0000313" key="9">
    <source>
        <dbReference type="Proteomes" id="UP000186112"/>
    </source>
</evidence>
<dbReference type="InterPro" id="IPR001792">
    <property type="entry name" value="Acylphosphatase-like_dom"/>
</dbReference>
<dbReference type="EMBL" id="LTDM01000004">
    <property type="protein sequence ID" value="OLS03631.1"/>
    <property type="molecule type" value="Genomic_DNA"/>
</dbReference>
<name>A0A1U7M8M6_TISCR</name>
<dbReference type="InterPro" id="IPR017968">
    <property type="entry name" value="Acylphosphatase_CS"/>
</dbReference>
<evidence type="ECO:0000256" key="5">
    <source>
        <dbReference type="PROSITE-ProRule" id="PRU00520"/>
    </source>
</evidence>
<dbReference type="Gene3D" id="3.30.70.100">
    <property type="match status" value="1"/>
</dbReference>
<organism evidence="8 9">
    <name type="scientific">Tissierella creatinophila DSM 6911</name>
    <dbReference type="NCBI Taxonomy" id="1123403"/>
    <lineage>
        <taxon>Bacteria</taxon>
        <taxon>Bacillati</taxon>
        <taxon>Bacillota</taxon>
        <taxon>Tissierellia</taxon>
        <taxon>Tissierellales</taxon>
        <taxon>Tissierellaceae</taxon>
        <taxon>Tissierella</taxon>
    </lineage>
</organism>
<dbReference type="SUPFAM" id="SSF54975">
    <property type="entry name" value="Acylphosphatase/BLUF domain-like"/>
    <property type="match status" value="1"/>
</dbReference>
<evidence type="ECO:0000313" key="8">
    <source>
        <dbReference type="EMBL" id="OLS03631.1"/>
    </source>
</evidence>
<dbReference type="Proteomes" id="UP000186112">
    <property type="component" value="Unassembled WGS sequence"/>
</dbReference>
<protein>
    <recommendedName>
        <fullName evidence="3 5">acylphosphatase</fullName>
        <ecNumber evidence="2 5">3.6.1.7</ecNumber>
    </recommendedName>
</protein>
<gene>
    <name evidence="8" type="primary">yccX</name>
    <name evidence="8" type="ORF">TICRE_03270</name>
</gene>
<evidence type="ECO:0000259" key="7">
    <source>
        <dbReference type="PROSITE" id="PS51160"/>
    </source>
</evidence>
<feature type="active site" evidence="5">
    <location>
        <position position="36"/>
    </location>
</feature>
<comment type="similarity">
    <text evidence="1 6">Belongs to the acylphosphatase family.</text>
</comment>
<dbReference type="PANTHER" id="PTHR47268">
    <property type="entry name" value="ACYLPHOSPHATASE"/>
    <property type="match status" value="1"/>
</dbReference>
<dbReference type="PRINTS" id="PR00112">
    <property type="entry name" value="ACYLPHPHTASE"/>
</dbReference>
<comment type="caution">
    <text evidence="8">The sequence shown here is derived from an EMBL/GenBank/DDBJ whole genome shotgun (WGS) entry which is preliminary data.</text>
</comment>
<evidence type="ECO:0000256" key="6">
    <source>
        <dbReference type="RuleBase" id="RU004168"/>
    </source>
</evidence>
<feature type="domain" description="Acylphosphatase-like" evidence="7">
    <location>
        <begin position="3"/>
        <end position="89"/>
    </location>
</feature>
<evidence type="ECO:0000256" key="4">
    <source>
        <dbReference type="ARBA" id="ARBA00047645"/>
    </source>
</evidence>
<dbReference type="EC" id="3.6.1.7" evidence="2 5"/>
<evidence type="ECO:0000256" key="3">
    <source>
        <dbReference type="ARBA" id="ARBA00015991"/>
    </source>
</evidence>
<sequence length="89" mass="10375">MRRVVINVFGRVQRVGFRFSTLQKAREFDISGFVKNLRDGSVEIEAQGEEEKIEKFIQWCKVGPIYSEVKKVMAEDIEVIDGEDEFNIF</sequence>
<dbReference type="AlphaFoldDB" id="A0A1U7M8M6"/>
<dbReference type="PANTHER" id="PTHR47268:SF4">
    <property type="entry name" value="ACYLPHOSPHATASE"/>
    <property type="match status" value="1"/>
</dbReference>